<accession>A0A552UUZ4</accession>
<dbReference type="RefSeq" id="WP_143374999.1">
    <property type="nucleotide sequence ID" value="NZ_VJVZ01000015.1"/>
</dbReference>
<sequence length="277" mass="29541">MNILKFIESFTNEGVIQSLQSKGSRRDSLSQFGKIGANTALAAVPLVSMFFTQKANAASSAFLASAADTPISALQLALTLEYLEDEFYQIALDTNGLIPDAEKDIIAQISQHEAAHVSFLMGALGGDAPAKPEFDFTANGTFDTFDNYQTFLALSQAFEDTGVRAYKGQAANLMSNGDLLTAALQIHSVEARHASRIRRLRGQKGWIVGNSIGNMPDIPTVHQIYDGEENTIQGGYNTTTAQATNGPALTGTGTTESFDEPISGTLATEIASVFFAV</sequence>
<reference evidence="1 2" key="1">
    <citation type="submission" date="2019-07" db="EMBL/GenBank/DDBJ databases">
        <title>Flavobacterium sp. nov., isolated from glacier ice.</title>
        <authorList>
            <person name="Liu Q."/>
            <person name="Xin Y.-H."/>
        </authorList>
    </citation>
    <scope>NUCLEOTIDE SEQUENCE [LARGE SCALE GENOMIC DNA]</scope>
    <source>
        <strain evidence="1 2">ZT4R6</strain>
    </source>
</reference>
<name>A0A552UUZ4_9FLAO</name>
<organism evidence="1 2">
    <name type="scientific">Flavobacterium zepuense</name>
    <dbReference type="NCBI Taxonomy" id="2593302"/>
    <lineage>
        <taxon>Bacteria</taxon>
        <taxon>Pseudomonadati</taxon>
        <taxon>Bacteroidota</taxon>
        <taxon>Flavobacteriia</taxon>
        <taxon>Flavobacteriales</taxon>
        <taxon>Flavobacteriaceae</taxon>
        <taxon>Flavobacterium</taxon>
    </lineage>
</organism>
<protein>
    <submittedName>
        <fullName evidence="1">Ferritin-like domain-containing protein</fullName>
    </submittedName>
</protein>
<proteinExistence type="predicted"/>
<dbReference type="Proteomes" id="UP000320643">
    <property type="component" value="Unassembled WGS sequence"/>
</dbReference>
<evidence type="ECO:0000313" key="1">
    <source>
        <dbReference type="EMBL" id="TRW22032.1"/>
    </source>
</evidence>
<keyword evidence="2" id="KW-1185">Reference proteome</keyword>
<dbReference type="InterPro" id="IPR009078">
    <property type="entry name" value="Ferritin-like_SF"/>
</dbReference>
<dbReference type="Pfam" id="PF13668">
    <property type="entry name" value="Ferritin_2"/>
    <property type="match status" value="1"/>
</dbReference>
<comment type="caution">
    <text evidence="1">The sequence shown here is derived from an EMBL/GenBank/DDBJ whole genome shotgun (WGS) entry which is preliminary data.</text>
</comment>
<gene>
    <name evidence="1" type="ORF">FMM05_18950</name>
</gene>
<dbReference type="EMBL" id="VJVZ01000015">
    <property type="protein sequence ID" value="TRW22032.1"/>
    <property type="molecule type" value="Genomic_DNA"/>
</dbReference>
<dbReference type="AlphaFoldDB" id="A0A552UUZ4"/>
<dbReference type="SUPFAM" id="SSF47240">
    <property type="entry name" value="Ferritin-like"/>
    <property type="match status" value="1"/>
</dbReference>
<evidence type="ECO:0000313" key="2">
    <source>
        <dbReference type="Proteomes" id="UP000320643"/>
    </source>
</evidence>
<dbReference type="OrthoDB" id="954262at2"/>